<dbReference type="RefSeq" id="WP_170882441.1">
    <property type="nucleotide sequence ID" value="NZ_JABEYA020000002.1"/>
</dbReference>
<dbReference type="Pfam" id="PF13398">
    <property type="entry name" value="Peptidase_M50B"/>
    <property type="match status" value="1"/>
</dbReference>
<name>A0ABT8BRH8_9VIBR</name>
<keyword evidence="1" id="KW-0812">Transmembrane</keyword>
<keyword evidence="1" id="KW-0472">Membrane</keyword>
<evidence type="ECO:0000313" key="3">
    <source>
        <dbReference type="Proteomes" id="UP001238540"/>
    </source>
</evidence>
<dbReference type="PANTHER" id="PTHR33979">
    <property type="entry name" value="OS02G0221600 PROTEIN"/>
    <property type="match status" value="1"/>
</dbReference>
<dbReference type="PANTHER" id="PTHR33979:SF2">
    <property type="entry name" value="PEPTIDASE M50B-LIKE-DOMAIN-CONTAINING PROTEIN"/>
    <property type="match status" value="1"/>
</dbReference>
<dbReference type="EMBL" id="JAUFQC010000001">
    <property type="protein sequence ID" value="MDN3609558.1"/>
    <property type="molecule type" value="Genomic_DNA"/>
</dbReference>
<reference evidence="3" key="1">
    <citation type="journal article" date="2019" name="Int. J. Syst. Evol. Microbiol.">
        <title>The Global Catalogue of Microorganisms (GCM) 10K type strain sequencing project: providing services to taxonomists for standard genome sequencing and annotation.</title>
        <authorList>
            <consortium name="The Broad Institute Genomics Platform"/>
            <consortium name="The Broad Institute Genome Sequencing Center for Infectious Disease"/>
            <person name="Wu L."/>
            <person name="Ma J."/>
        </authorList>
    </citation>
    <scope>NUCLEOTIDE SEQUENCE [LARGE SCALE GENOMIC DNA]</scope>
    <source>
        <strain evidence="3">CECT 7398</strain>
    </source>
</reference>
<sequence length="240" mass="27317">MLERFEQHPKSDLIIFLVFSFLAFWMHHLSQSAILIYSLKPVEVFLHEASHGLATLLTGNQIESLHLDWRGGHVVSRFLGDSRLERIIVAFSGYAGASFWGLLIYATSVYSSKMIRVLLLMLSACSFFLVDGLMTGLILGFVIVLFAFGWYFDRAGNYFLRFLGLFVMLNSIYSPTYLFSYHQTGDHVSLSQLSFLPSFVFILIWVAIGLYTLWLAYRLTLSKSKTESASARTLKVSTFK</sequence>
<dbReference type="InterPro" id="IPR049500">
    <property type="entry name" value="Peptidase_M50B-like"/>
</dbReference>
<feature type="transmembrane region" description="Helical" evidence="1">
    <location>
        <begin position="119"/>
        <end position="152"/>
    </location>
</feature>
<feature type="transmembrane region" description="Helical" evidence="1">
    <location>
        <begin position="193"/>
        <end position="217"/>
    </location>
</feature>
<evidence type="ECO:0000256" key="1">
    <source>
        <dbReference type="SAM" id="Phobius"/>
    </source>
</evidence>
<comment type="caution">
    <text evidence="2">The sequence shown here is derived from an EMBL/GenBank/DDBJ whole genome shotgun (WGS) entry which is preliminary data.</text>
</comment>
<evidence type="ECO:0000313" key="2">
    <source>
        <dbReference type="EMBL" id="MDN3609558.1"/>
    </source>
</evidence>
<feature type="transmembrane region" description="Helical" evidence="1">
    <location>
        <begin position="158"/>
        <end position="181"/>
    </location>
</feature>
<feature type="transmembrane region" description="Helical" evidence="1">
    <location>
        <begin position="87"/>
        <end position="107"/>
    </location>
</feature>
<keyword evidence="1" id="KW-1133">Transmembrane helix</keyword>
<dbReference type="Proteomes" id="UP001238540">
    <property type="component" value="Unassembled WGS sequence"/>
</dbReference>
<protein>
    <submittedName>
        <fullName evidence="2">M50 family metallopeptidase</fullName>
    </submittedName>
</protein>
<proteinExistence type="predicted"/>
<keyword evidence="3" id="KW-1185">Reference proteome</keyword>
<gene>
    <name evidence="2" type="ORF">QWZ16_07565</name>
</gene>
<accession>A0ABT8BRH8</accession>
<organism evidence="2 3">
    <name type="scientific">Vibrio ostreicida</name>
    <dbReference type="NCBI Taxonomy" id="526588"/>
    <lineage>
        <taxon>Bacteria</taxon>
        <taxon>Pseudomonadati</taxon>
        <taxon>Pseudomonadota</taxon>
        <taxon>Gammaproteobacteria</taxon>
        <taxon>Vibrionales</taxon>
        <taxon>Vibrionaceae</taxon>
        <taxon>Vibrio</taxon>
    </lineage>
</organism>